<evidence type="ECO:0000259" key="6">
    <source>
        <dbReference type="Pfam" id="PF01276"/>
    </source>
</evidence>
<dbReference type="STRING" id="1844972.A7K91_02750"/>
<name>A0A1A5YAZ4_9BACL</name>
<dbReference type="InterPro" id="IPR052357">
    <property type="entry name" value="Orn_Lys_Arg_decarboxylase-I"/>
</dbReference>
<keyword evidence="5" id="KW-0456">Lyase</keyword>
<dbReference type="EMBL" id="LYPA01000079">
    <property type="protein sequence ID" value="OBR62545.1"/>
    <property type="molecule type" value="Genomic_DNA"/>
</dbReference>
<dbReference type="Gene3D" id="3.90.105.10">
    <property type="entry name" value="Molybdopterin biosynthesis moea protein, domain 2"/>
    <property type="match status" value="1"/>
</dbReference>
<keyword evidence="9" id="KW-1185">Reference proteome</keyword>
<reference evidence="8 9" key="1">
    <citation type="submission" date="2016-05" db="EMBL/GenBank/DDBJ databases">
        <title>Paenibacillus oryzae. sp. nov., isolated from the rice root.</title>
        <authorList>
            <person name="Zhang J."/>
            <person name="Zhang X."/>
        </authorList>
    </citation>
    <scope>NUCLEOTIDE SEQUENCE [LARGE SCALE GENOMIC DNA]</scope>
    <source>
        <strain evidence="8 9">1DrF-4</strain>
    </source>
</reference>
<evidence type="ECO:0000256" key="1">
    <source>
        <dbReference type="ARBA" id="ARBA00001933"/>
    </source>
</evidence>
<dbReference type="Proteomes" id="UP000092024">
    <property type="component" value="Unassembled WGS sequence"/>
</dbReference>
<dbReference type="Gene3D" id="3.40.640.10">
    <property type="entry name" value="Type I PLP-dependent aspartate aminotransferase-like (Major domain)"/>
    <property type="match status" value="1"/>
</dbReference>
<dbReference type="PANTHER" id="PTHR43277">
    <property type="entry name" value="ARGININE DECARBOXYLASE"/>
    <property type="match status" value="1"/>
</dbReference>
<feature type="domain" description="Orn/Lys/Arg decarboxylase C-terminal" evidence="7">
    <location>
        <begin position="439"/>
        <end position="489"/>
    </location>
</feature>
<proteinExistence type="inferred from homology"/>
<dbReference type="Pfam" id="PF01276">
    <property type="entry name" value="OKR_DC_1"/>
    <property type="match status" value="1"/>
</dbReference>
<evidence type="ECO:0000256" key="3">
    <source>
        <dbReference type="ARBA" id="ARBA00022793"/>
    </source>
</evidence>
<dbReference type="CDD" id="cd00615">
    <property type="entry name" value="Orn_deC_like"/>
    <property type="match status" value="1"/>
</dbReference>
<evidence type="ECO:0000313" key="9">
    <source>
        <dbReference type="Proteomes" id="UP000092024"/>
    </source>
</evidence>
<dbReference type="InterPro" id="IPR015424">
    <property type="entry name" value="PyrdxlP-dep_Trfase"/>
</dbReference>
<evidence type="ECO:0000256" key="2">
    <source>
        <dbReference type="ARBA" id="ARBA00010671"/>
    </source>
</evidence>
<evidence type="ECO:0000256" key="5">
    <source>
        <dbReference type="ARBA" id="ARBA00023239"/>
    </source>
</evidence>
<sequence length="509" mass="54607">MENKIKIQAPLYEALVRHRSGQPSSFHVPGHHGGRSFQYGVEEWLSSVEGLKETFLPLMEMDLTELASTDDLHHPEACIAESQQLAAATFGSEETFFLVGGSTAGNIGVLLAVCEPGDVVIVQRNVHKSVIHGLKLAGAKAVFLAPEYDGTGSLATVPSAELVSAAIGQYPDAKAVFLSNPNYYGLGADLAAYAAICHSQGIPLLVDEAHGAHYGLHPELPSSAISAGADAVVQSAHKTLPALTMGAMLHVQGNRLNRGKIKNYLSMIQSSSPSFPIMATLDISRAMIDAAGPALFQSALDGARAFNRWLREQEGIIQAYEPAVSDLQYDPLRVLLYDRSGRLSGFELQRQLEQRQCWAEMSNSTYTLLIFGIGANEENLRCLKEAITDIHSRYMPDKKIGALNSDSALMEGHTTGAGLGISNPVQFSRQMIDAEGPHATRIALKEAAGCIAAEMVVPYPPGIPLLYQGEAISEAVIGEIMKLAAAGAKFQGSVDDTMRTISILIEEKK</sequence>
<evidence type="ECO:0000313" key="8">
    <source>
        <dbReference type="EMBL" id="OBR62545.1"/>
    </source>
</evidence>
<dbReference type="Pfam" id="PF03711">
    <property type="entry name" value="OKR_DC_1_C"/>
    <property type="match status" value="1"/>
</dbReference>
<organism evidence="8 9">
    <name type="scientific">Paenibacillus oryzae</name>
    <dbReference type="NCBI Taxonomy" id="1844972"/>
    <lineage>
        <taxon>Bacteria</taxon>
        <taxon>Bacillati</taxon>
        <taxon>Bacillota</taxon>
        <taxon>Bacilli</taxon>
        <taxon>Bacillales</taxon>
        <taxon>Paenibacillaceae</taxon>
        <taxon>Paenibacillus</taxon>
    </lineage>
</organism>
<keyword evidence="3" id="KW-0210">Decarboxylase</keyword>
<dbReference type="OrthoDB" id="9815233at2"/>
<dbReference type="RefSeq" id="WP_068686976.1">
    <property type="nucleotide sequence ID" value="NZ_LYPA01000079.1"/>
</dbReference>
<dbReference type="PANTHER" id="PTHR43277:SF3">
    <property type="entry name" value="DECARBOXYLASE, PUTATIVE-RELATED"/>
    <property type="match status" value="1"/>
</dbReference>
<evidence type="ECO:0000256" key="4">
    <source>
        <dbReference type="ARBA" id="ARBA00022898"/>
    </source>
</evidence>
<comment type="similarity">
    <text evidence="2">Belongs to the Orn/Lys/Arg decarboxylase class-I family.</text>
</comment>
<evidence type="ECO:0008006" key="10">
    <source>
        <dbReference type="Google" id="ProtNLM"/>
    </source>
</evidence>
<comment type="caution">
    <text evidence="8">The sequence shown here is derived from an EMBL/GenBank/DDBJ whole genome shotgun (WGS) entry which is preliminary data.</text>
</comment>
<dbReference type="InterPro" id="IPR008286">
    <property type="entry name" value="Prn/Lys/Arg_de-COase_C"/>
</dbReference>
<protein>
    <recommendedName>
        <fullName evidence="10">Amino acid decarboxylase</fullName>
    </recommendedName>
</protein>
<dbReference type="AlphaFoldDB" id="A0A1A5YAZ4"/>
<accession>A0A1A5YAZ4</accession>
<dbReference type="InterPro" id="IPR000310">
    <property type="entry name" value="Orn/Lys/Arg_deCO2ase_major_dom"/>
</dbReference>
<dbReference type="GO" id="GO:0016831">
    <property type="term" value="F:carboxy-lyase activity"/>
    <property type="evidence" value="ECO:0007669"/>
    <property type="project" value="UniProtKB-KW"/>
</dbReference>
<feature type="domain" description="Orn/Lys/Arg decarboxylases family 1 pyridoxal-P attachment site" evidence="6">
    <location>
        <begin position="10"/>
        <end position="318"/>
    </location>
</feature>
<gene>
    <name evidence="8" type="ORF">A7K91_02750</name>
</gene>
<evidence type="ECO:0000259" key="7">
    <source>
        <dbReference type="Pfam" id="PF03711"/>
    </source>
</evidence>
<dbReference type="InterPro" id="IPR015421">
    <property type="entry name" value="PyrdxlP-dep_Trfase_major"/>
</dbReference>
<keyword evidence="4" id="KW-0663">Pyridoxal phosphate</keyword>
<dbReference type="SUPFAM" id="SSF53383">
    <property type="entry name" value="PLP-dependent transferases"/>
    <property type="match status" value="1"/>
</dbReference>
<comment type="cofactor">
    <cofactor evidence="1">
        <name>pyridoxal 5'-phosphate</name>
        <dbReference type="ChEBI" id="CHEBI:597326"/>
    </cofactor>
</comment>